<sequence>MYTHRRKLLKHYCEIKIFKSEKQLFQIKIHRYQRYMNCFMMIMKMFVRQRNVGFNQNN</sequence>
<dbReference type="Proteomes" id="UP000007054">
    <property type="component" value="Chromosome"/>
</dbReference>
<organism evidence="1 2">
    <name type="scientific">Ruminococcus champanellensis (strain DSM 18848 / JCM 17042 / KCTC 15320 / 18P13)</name>
    <dbReference type="NCBI Taxonomy" id="213810"/>
    <lineage>
        <taxon>Bacteria</taxon>
        <taxon>Bacillati</taxon>
        <taxon>Bacillota</taxon>
        <taxon>Clostridia</taxon>
        <taxon>Eubacteriales</taxon>
        <taxon>Oscillospiraceae</taxon>
        <taxon>Ruminococcus</taxon>
    </lineage>
</organism>
<name>D4LBP8_RUMC1</name>
<gene>
    <name evidence="1" type="ordered locus">RUM_08650</name>
</gene>
<evidence type="ECO:0000313" key="1">
    <source>
        <dbReference type="EMBL" id="CBL17043.1"/>
    </source>
</evidence>
<dbReference type="AlphaFoldDB" id="D4LBP8"/>
<keyword evidence="2" id="KW-1185">Reference proteome</keyword>
<reference evidence="1" key="1">
    <citation type="submission" date="2010-03" db="EMBL/GenBank/DDBJ databases">
        <title>The genome sequence of Ruminococcus sp. 18P13.</title>
        <authorList>
            <consortium name="metaHIT consortium -- http://www.metahit.eu/"/>
            <person name="Pajon A."/>
            <person name="Turner K."/>
            <person name="Parkhill J."/>
            <person name="Bernalier A."/>
        </authorList>
    </citation>
    <scope>NUCLEOTIDE SEQUENCE [LARGE SCALE GENOMIC DNA]</scope>
    <source>
        <strain evidence="1">Type strain: 18P13</strain>
    </source>
</reference>
<dbReference type="KEGG" id="rch:RUM_08650"/>
<dbReference type="EMBL" id="FP929052">
    <property type="protein sequence ID" value="CBL17043.1"/>
    <property type="molecule type" value="Genomic_DNA"/>
</dbReference>
<reference evidence="1" key="2">
    <citation type="submission" date="2010-03" db="EMBL/GenBank/DDBJ databases">
        <authorList>
            <person name="Pajon A."/>
        </authorList>
    </citation>
    <scope>NUCLEOTIDE SEQUENCE</scope>
    <source>
        <strain evidence="1">Type strain: 18P13</strain>
    </source>
</reference>
<dbReference type="HOGENOM" id="CLU_2976560_0_0_9"/>
<proteinExistence type="predicted"/>
<protein>
    <submittedName>
        <fullName evidence="1">Uncharacterized protein</fullName>
    </submittedName>
</protein>
<accession>D4LBP8</accession>
<evidence type="ECO:0000313" key="2">
    <source>
        <dbReference type="Proteomes" id="UP000007054"/>
    </source>
</evidence>